<name>A0A8A1MK05_AJECA</name>
<dbReference type="VEuPathDB" id="FungiDB:I7I51_02071"/>
<dbReference type="Gene3D" id="3.50.50.100">
    <property type="match status" value="1"/>
</dbReference>
<dbReference type="OrthoDB" id="202203at2759"/>
<accession>A0A8A1MK05</accession>
<dbReference type="InterPro" id="IPR023753">
    <property type="entry name" value="FAD/NAD-binding_dom"/>
</dbReference>
<dbReference type="PANTHER" id="PTHR43735:SF24">
    <property type="entry name" value="NUCLEOTIDE-DISULPHIDE OXIDOREDUCTASE AMID-LIKE, PUTATIVE (AFU_ORTHOLOGUE AFUA_1G17180)-RELATED"/>
    <property type="match status" value="1"/>
</dbReference>
<dbReference type="GO" id="GO:0050660">
    <property type="term" value="F:flavin adenine dinucleotide binding"/>
    <property type="evidence" value="ECO:0007669"/>
    <property type="project" value="TreeGrafter"/>
</dbReference>
<dbReference type="PANTHER" id="PTHR43735">
    <property type="entry name" value="APOPTOSIS-INDUCING FACTOR 1"/>
    <property type="match status" value="1"/>
</dbReference>
<organism evidence="2 3">
    <name type="scientific">Ajellomyces capsulatus</name>
    <name type="common">Darling's disease fungus</name>
    <name type="synonym">Histoplasma capsulatum</name>
    <dbReference type="NCBI Taxonomy" id="5037"/>
    <lineage>
        <taxon>Eukaryota</taxon>
        <taxon>Fungi</taxon>
        <taxon>Dikarya</taxon>
        <taxon>Ascomycota</taxon>
        <taxon>Pezizomycotina</taxon>
        <taxon>Eurotiomycetes</taxon>
        <taxon>Eurotiomycetidae</taxon>
        <taxon>Onygenales</taxon>
        <taxon>Ajellomycetaceae</taxon>
        <taxon>Histoplasma</taxon>
    </lineage>
</organism>
<dbReference type="GO" id="GO:0005737">
    <property type="term" value="C:cytoplasm"/>
    <property type="evidence" value="ECO:0007669"/>
    <property type="project" value="TreeGrafter"/>
</dbReference>
<feature type="domain" description="FAD/NAD(P)-binding" evidence="1">
    <location>
        <begin position="53"/>
        <end position="383"/>
    </location>
</feature>
<proteinExistence type="predicted"/>
<dbReference type="PRINTS" id="PR00411">
    <property type="entry name" value="PNDRDTASEI"/>
</dbReference>
<dbReference type="EMBL" id="CP069114">
    <property type="protein sequence ID" value="QSS64993.1"/>
    <property type="molecule type" value="Genomic_DNA"/>
</dbReference>
<sequence>MLSLFYQRISTYIKLSASSLLSVLRLYRPFQRRRLTMPSNEGSTGSSSTTRPKDVLVVGGSYSGLAAALNLLDLCQGRNCRFAGALDPEIPEPAERGERVPVQITIVDERDGYFHLIGTPLAFASEEYALSAWRKFADIPALQTPAIKFIQGSVTRVDCERKISTIKEAGTNNEISRKYDYLVASSGLRRTWPSAPQSLNKDNYLEEVGEHIAKIKMANGGVVVIGGGAVGIEMASELKEMHPDLRVTLIHSRAKLLSSEPLPDEFRDRALELLHETGVETILGSRVICTTQTELNGAATPSYTLSLTDGRTIKAGYVINAISKYSPTTAYLPSNVLDKEGYVKVNSALNFTDEVPNAKYHFAAGDLALWSGIKRAGRAMHHGHYVGMNIYQQLLNERFGTKPKFSEMAHAPPSMAVAVGKNTVAYGAEQGVVSGEEIAKIFFEDDLGFGICWRYLKLGEAPK</sequence>
<dbReference type="SUPFAM" id="SSF51905">
    <property type="entry name" value="FAD/NAD(P)-binding domain"/>
    <property type="match status" value="1"/>
</dbReference>
<reference evidence="2" key="1">
    <citation type="submission" date="2021-01" db="EMBL/GenBank/DDBJ databases">
        <title>Chromosome-level genome assembly of a human fungal pathogen reveals clustering of transcriptionally co-regulated genes.</title>
        <authorList>
            <person name="Voorhies M."/>
            <person name="Cohen S."/>
            <person name="Shea T.P."/>
            <person name="Petrus S."/>
            <person name="Munoz J.F."/>
            <person name="Poplawski S."/>
            <person name="Goldman W.E."/>
            <person name="Michael T."/>
            <person name="Cuomo C.A."/>
            <person name="Sil A."/>
            <person name="Beyhan S."/>
        </authorList>
    </citation>
    <scope>NUCLEOTIDE SEQUENCE</scope>
    <source>
        <strain evidence="2">WU24</strain>
    </source>
</reference>
<evidence type="ECO:0000313" key="3">
    <source>
        <dbReference type="Proteomes" id="UP000663671"/>
    </source>
</evidence>
<evidence type="ECO:0000313" key="2">
    <source>
        <dbReference type="EMBL" id="QSS64993.1"/>
    </source>
</evidence>
<protein>
    <submittedName>
        <fullName evidence="2">Oxidoreductase, iron-regulated transcript, yeast-enriched transcript</fullName>
    </submittedName>
</protein>
<dbReference type="Proteomes" id="UP000663671">
    <property type="component" value="Chromosome 1"/>
</dbReference>
<dbReference type="InterPro" id="IPR036188">
    <property type="entry name" value="FAD/NAD-bd_sf"/>
</dbReference>
<evidence type="ECO:0000259" key="1">
    <source>
        <dbReference type="Pfam" id="PF07992"/>
    </source>
</evidence>
<dbReference type="AlphaFoldDB" id="A0A8A1MK05"/>
<dbReference type="Pfam" id="PF07992">
    <property type="entry name" value="Pyr_redox_2"/>
    <property type="match status" value="1"/>
</dbReference>
<gene>
    <name evidence="2" type="primary">OXR1</name>
    <name evidence="2" type="ORF">I7I51_02071</name>
</gene>
<dbReference type="PRINTS" id="PR00368">
    <property type="entry name" value="FADPNR"/>
</dbReference>
<dbReference type="GO" id="GO:0004174">
    <property type="term" value="F:electron-transferring-flavoprotein dehydrogenase activity"/>
    <property type="evidence" value="ECO:0007669"/>
    <property type="project" value="TreeGrafter"/>
</dbReference>